<dbReference type="NCBIfam" id="TIGR00229">
    <property type="entry name" value="sensory_box"/>
    <property type="match status" value="4"/>
</dbReference>
<feature type="domain" description="PAS" evidence="2">
    <location>
        <begin position="52"/>
        <end position="97"/>
    </location>
</feature>
<feature type="domain" description="PAS" evidence="2">
    <location>
        <begin position="178"/>
        <end position="248"/>
    </location>
</feature>
<dbReference type="CDD" id="cd00130">
    <property type="entry name" value="PAS"/>
    <property type="match status" value="4"/>
</dbReference>
<evidence type="ECO:0000259" key="3">
    <source>
        <dbReference type="PROSITE" id="PS50113"/>
    </source>
</evidence>
<dbReference type="InterPro" id="IPR052155">
    <property type="entry name" value="Biofilm_reg_signaling"/>
</dbReference>
<gene>
    <name evidence="6" type="ORF">FPZ49_20990</name>
</gene>
<keyword evidence="1" id="KW-0175">Coiled coil</keyword>
<dbReference type="CDD" id="cd01949">
    <property type="entry name" value="GGDEF"/>
    <property type="match status" value="1"/>
</dbReference>
<dbReference type="PROSITE" id="PS50883">
    <property type="entry name" value="EAL"/>
    <property type="match status" value="1"/>
</dbReference>
<dbReference type="SUPFAM" id="SSF141868">
    <property type="entry name" value="EAL domain-like"/>
    <property type="match status" value="1"/>
</dbReference>
<dbReference type="AlphaFoldDB" id="A0A559K7G9"/>
<dbReference type="SMART" id="SM00267">
    <property type="entry name" value="GGDEF"/>
    <property type="match status" value="1"/>
</dbReference>
<feature type="domain" description="PAS" evidence="2">
    <location>
        <begin position="302"/>
        <end position="372"/>
    </location>
</feature>
<dbReference type="InterPro" id="IPR013656">
    <property type="entry name" value="PAS_4"/>
</dbReference>
<sequence>MRIRLYIAPNGMAEIARLQHADYSHVSAVSLSECKGARLMAVNIMDEKFGPINSLFQGFLESTTDGVLICDKDTKVIMANPAFQTMFGWEFLDLAGKDHNEIPIFSVGQRDEGNQLHRKLVTEGHVSNYITKRMHRNGSDVHVSVSLTIVEHLQSTSYIAIYRDITSLVNSRIRIRDSEQCLRSLYEHHSEPVFTLDLEGRITDCNSLFLQQSGFSAQEILGMPFMPLISPTDINRTMNHFNEAKRGRKQRYGVTVIDKMGRCLELDVTNIPIQVNGEIVGVYGITKDITELKKVQRQLRDREQHFKSLFNHLPDAVFSFDLHGNFTGANAATEKLLGYNTNELKGFSFKPFVLAEDLPDTANHFKLAAEGNIQRYATRGIDKKGRMLDLDVTNLPIYVDGEIVGVFGIVRDMTDIAEAQRKMEESERRYRKLVELSPSPIIVYSEGKFVYMNDAAAKCFGTNDPEDIYGKPVLAFVHPEFHQLARERSRTVTVERETLSWEEMKLLRVDGSIFDAETIGTTIEIDGKTSSLLIIRDVTERKKAEAIVTYLANHDILTAIPNRLYFKRLLEQRLKQHATGMLVFIDLDRFKAINDTFGHSVGDLLLQQVGQRLVSVNNRGIFCRQGGDEFISFFSDIEEIDAASIALEMIEKLSRPYEIDGTFLDITPSVGISMYPKDSNFAEMLIKQADAALYAAKEKGRNTYEFFSKRLEEKNERKAWIGTQLRKAIEFNEFELHFQPKHNVQSKVILGVEALIRWQHPEMGIISPDQFIPVAEETRLILPIGEWVLRTACKQAKQWSNQGHSLVISVNVSVQQFLQEDFVTRVQYALAESGLSPEFLNLEITESLPMFDFDTVIVKLNQIKSLGVTISLDDFGTGYSSLSYLSEIPFDYVKIDKSFVKHIHTHSVHSSIIQSVISIAHTLNRKVVAEGVECEETLHFLQESGCDEVQGFYLHPPLTSVQMEKLLQLGRYS</sequence>
<dbReference type="InterPro" id="IPR001633">
    <property type="entry name" value="EAL_dom"/>
</dbReference>
<dbReference type="Pfam" id="PF00563">
    <property type="entry name" value="EAL"/>
    <property type="match status" value="1"/>
</dbReference>
<dbReference type="InterPro" id="IPR029787">
    <property type="entry name" value="Nucleotide_cyclase"/>
</dbReference>
<dbReference type="Pfam" id="PF08448">
    <property type="entry name" value="PAS_4"/>
    <property type="match status" value="3"/>
</dbReference>
<dbReference type="InterPro" id="IPR001610">
    <property type="entry name" value="PAC"/>
</dbReference>
<evidence type="ECO:0000256" key="1">
    <source>
        <dbReference type="SAM" id="Coils"/>
    </source>
</evidence>
<dbReference type="Pfam" id="PF00990">
    <property type="entry name" value="GGDEF"/>
    <property type="match status" value="1"/>
</dbReference>
<accession>A0A559K7G9</accession>
<dbReference type="PANTHER" id="PTHR44757">
    <property type="entry name" value="DIGUANYLATE CYCLASE DGCP"/>
    <property type="match status" value="1"/>
</dbReference>
<dbReference type="FunFam" id="3.20.20.450:FF:000001">
    <property type="entry name" value="Cyclic di-GMP phosphodiesterase yahA"/>
    <property type="match status" value="1"/>
</dbReference>
<dbReference type="Proteomes" id="UP000317036">
    <property type="component" value="Unassembled WGS sequence"/>
</dbReference>
<feature type="coiled-coil region" evidence="1">
    <location>
        <begin position="409"/>
        <end position="436"/>
    </location>
</feature>
<dbReference type="EMBL" id="VNJI01000028">
    <property type="protein sequence ID" value="TVY08075.1"/>
    <property type="molecule type" value="Genomic_DNA"/>
</dbReference>
<dbReference type="CDD" id="cd01948">
    <property type="entry name" value="EAL"/>
    <property type="match status" value="1"/>
</dbReference>
<dbReference type="Gene3D" id="3.20.20.450">
    <property type="entry name" value="EAL domain"/>
    <property type="match status" value="1"/>
</dbReference>
<dbReference type="Gene3D" id="3.30.450.20">
    <property type="entry name" value="PAS domain"/>
    <property type="match status" value="4"/>
</dbReference>
<feature type="domain" description="PAC" evidence="3">
    <location>
        <begin position="250"/>
        <end position="301"/>
    </location>
</feature>
<dbReference type="InterPro" id="IPR000014">
    <property type="entry name" value="PAS"/>
</dbReference>
<dbReference type="PROSITE" id="PS50887">
    <property type="entry name" value="GGDEF"/>
    <property type="match status" value="1"/>
</dbReference>
<keyword evidence="7" id="KW-1185">Reference proteome</keyword>
<dbReference type="SMART" id="SM00091">
    <property type="entry name" value="PAS"/>
    <property type="match status" value="4"/>
</dbReference>
<feature type="domain" description="EAL" evidence="4">
    <location>
        <begin position="718"/>
        <end position="971"/>
    </location>
</feature>
<dbReference type="SUPFAM" id="SSF55073">
    <property type="entry name" value="Nucleotide cyclase"/>
    <property type="match status" value="1"/>
</dbReference>
<dbReference type="InterPro" id="IPR013767">
    <property type="entry name" value="PAS_fold"/>
</dbReference>
<feature type="domain" description="PAC" evidence="3">
    <location>
        <begin position="374"/>
        <end position="425"/>
    </location>
</feature>
<dbReference type="SUPFAM" id="SSF55785">
    <property type="entry name" value="PYP-like sensor domain (PAS domain)"/>
    <property type="match status" value="4"/>
</dbReference>
<dbReference type="Gene3D" id="3.30.70.270">
    <property type="match status" value="1"/>
</dbReference>
<evidence type="ECO:0000313" key="6">
    <source>
        <dbReference type="EMBL" id="TVY08075.1"/>
    </source>
</evidence>
<dbReference type="SMART" id="SM00086">
    <property type="entry name" value="PAC"/>
    <property type="match status" value="4"/>
</dbReference>
<dbReference type="PROSITE" id="PS50113">
    <property type="entry name" value="PAC"/>
    <property type="match status" value="2"/>
</dbReference>
<dbReference type="PROSITE" id="PS50112">
    <property type="entry name" value="PAS"/>
    <property type="match status" value="4"/>
</dbReference>
<comment type="caution">
    <text evidence="6">The sequence shown here is derived from an EMBL/GenBank/DDBJ whole genome shotgun (WGS) entry which is preliminary data.</text>
</comment>
<reference evidence="6 7" key="1">
    <citation type="submission" date="2019-07" db="EMBL/GenBank/DDBJ databases">
        <authorList>
            <person name="Kim J."/>
        </authorList>
    </citation>
    <scope>NUCLEOTIDE SEQUENCE [LARGE SCALE GENOMIC DNA]</scope>
    <source>
        <strain evidence="6 7">JC52</strain>
    </source>
</reference>
<dbReference type="InterPro" id="IPR035965">
    <property type="entry name" value="PAS-like_dom_sf"/>
</dbReference>
<organism evidence="6 7">
    <name type="scientific">Paenibacillus cremeus</name>
    <dbReference type="NCBI Taxonomy" id="2163881"/>
    <lineage>
        <taxon>Bacteria</taxon>
        <taxon>Bacillati</taxon>
        <taxon>Bacillota</taxon>
        <taxon>Bacilli</taxon>
        <taxon>Bacillales</taxon>
        <taxon>Paenibacillaceae</taxon>
        <taxon>Paenibacillus</taxon>
    </lineage>
</organism>
<evidence type="ECO:0000259" key="4">
    <source>
        <dbReference type="PROSITE" id="PS50883"/>
    </source>
</evidence>
<evidence type="ECO:0000259" key="2">
    <source>
        <dbReference type="PROSITE" id="PS50112"/>
    </source>
</evidence>
<feature type="domain" description="PAS" evidence="2">
    <location>
        <begin position="426"/>
        <end position="497"/>
    </location>
</feature>
<dbReference type="PANTHER" id="PTHR44757:SF2">
    <property type="entry name" value="BIOFILM ARCHITECTURE MAINTENANCE PROTEIN MBAA"/>
    <property type="match status" value="1"/>
</dbReference>
<proteinExistence type="predicted"/>
<dbReference type="NCBIfam" id="TIGR00254">
    <property type="entry name" value="GGDEF"/>
    <property type="match status" value="1"/>
</dbReference>
<dbReference type="InterPro" id="IPR043128">
    <property type="entry name" value="Rev_trsase/Diguanyl_cyclase"/>
</dbReference>
<feature type="domain" description="GGDEF" evidence="5">
    <location>
        <begin position="578"/>
        <end position="709"/>
    </location>
</feature>
<dbReference type="InterPro" id="IPR000160">
    <property type="entry name" value="GGDEF_dom"/>
</dbReference>
<protein>
    <submittedName>
        <fullName evidence="6">PAS domain S-box protein</fullName>
    </submittedName>
</protein>
<dbReference type="InterPro" id="IPR000700">
    <property type="entry name" value="PAS-assoc_C"/>
</dbReference>
<name>A0A559K7G9_9BACL</name>
<evidence type="ECO:0000313" key="7">
    <source>
        <dbReference type="Proteomes" id="UP000317036"/>
    </source>
</evidence>
<dbReference type="InterPro" id="IPR035919">
    <property type="entry name" value="EAL_sf"/>
</dbReference>
<dbReference type="Pfam" id="PF00989">
    <property type="entry name" value="PAS"/>
    <property type="match status" value="1"/>
</dbReference>
<evidence type="ECO:0000259" key="5">
    <source>
        <dbReference type="PROSITE" id="PS50887"/>
    </source>
</evidence>
<dbReference type="SMART" id="SM00052">
    <property type="entry name" value="EAL"/>
    <property type="match status" value="1"/>
</dbReference>